<reference evidence="1 3" key="1">
    <citation type="submission" date="2024-02" db="EMBL/GenBank/DDBJ databases">
        <authorList>
            <person name="Vignale AGUSTIN F."/>
            <person name="Sosa J E."/>
            <person name="Modenutti C."/>
        </authorList>
    </citation>
    <scope>NUCLEOTIDE SEQUENCE [LARGE SCALE GENOMIC DNA]</scope>
</reference>
<feature type="non-terminal residue" evidence="1">
    <location>
        <position position="70"/>
    </location>
</feature>
<name>A0ABC8QPZ4_9AQUA</name>
<dbReference type="AlphaFoldDB" id="A0ABC8QPZ4"/>
<dbReference type="EMBL" id="CAUOFW020005987">
    <property type="protein sequence ID" value="CAK9172434.1"/>
    <property type="molecule type" value="Genomic_DNA"/>
</dbReference>
<dbReference type="EMBL" id="CAUOFW020000570">
    <property type="protein sequence ID" value="CAK9134774.1"/>
    <property type="molecule type" value="Genomic_DNA"/>
</dbReference>
<evidence type="ECO:0000313" key="2">
    <source>
        <dbReference type="EMBL" id="CAK9172434.1"/>
    </source>
</evidence>
<gene>
    <name evidence="1" type="ORF">ILEXP_LOCUS1700</name>
    <name evidence="2" type="ORF">ILEXP_LOCUS42084</name>
</gene>
<evidence type="ECO:0000313" key="3">
    <source>
        <dbReference type="Proteomes" id="UP001642360"/>
    </source>
</evidence>
<sequence length="70" mass="7631">MAAAPLFWQHPLEEVITKTTDVNIVDNNQKHQSKLSDAQVKLDITKAVVPAPTTTPSTKSKFSSILASLK</sequence>
<keyword evidence="3" id="KW-1185">Reference proteome</keyword>
<protein>
    <submittedName>
        <fullName evidence="1">Uncharacterized protein</fullName>
    </submittedName>
</protein>
<evidence type="ECO:0000313" key="1">
    <source>
        <dbReference type="EMBL" id="CAK9134774.1"/>
    </source>
</evidence>
<accession>A0ABC8QPZ4</accession>
<comment type="caution">
    <text evidence="1">The sequence shown here is derived from an EMBL/GenBank/DDBJ whole genome shotgun (WGS) entry which is preliminary data.</text>
</comment>
<proteinExistence type="predicted"/>
<organism evidence="1 3">
    <name type="scientific">Ilex paraguariensis</name>
    <name type="common">yerba mate</name>
    <dbReference type="NCBI Taxonomy" id="185542"/>
    <lineage>
        <taxon>Eukaryota</taxon>
        <taxon>Viridiplantae</taxon>
        <taxon>Streptophyta</taxon>
        <taxon>Embryophyta</taxon>
        <taxon>Tracheophyta</taxon>
        <taxon>Spermatophyta</taxon>
        <taxon>Magnoliopsida</taxon>
        <taxon>eudicotyledons</taxon>
        <taxon>Gunneridae</taxon>
        <taxon>Pentapetalae</taxon>
        <taxon>asterids</taxon>
        <taxon>campanulids</taxon>
        <taxon>Aquifoliales</taxon>
        <taxon>Aquifoliaceae</taxon>
        <taxon>Ilex</taxon>
    </lineage>
</organism>
<dbReference type="Proteomes" id="UP001642360">
    <property type="component" value="Unassembled WGS sequence"/>
</dbReference>